<comment type="caution">
    <text evidence="1">The sequence shown here is derived from an EMBL/GenBank/DDBJ whole genome shotgun (WGS) entry which is preliminary data.</text>
</comment>
<organism evidence="1 2">
    <name type="scientific">Colocasia esculenta</name>
    <name type="common">Wild taro</name>
    <name type="synonym">Arum esculentum</name>
    <dbReference type="NCBI Taxonomy" id="4460"/>
    <lineage>
        <taxon>Eukaryota</taxon>
        <taxon>Viridiplantae</taxon>
        <taxon>Streptophyta</taxon>
        <taxon>Embryophyta</taxon>
        <taxon>Tracheophyta</taxon>
        <taxon>Spermatophyta</taxon>
        <taxon>Magnoliopsida</taxon>
        <taxon>Liliopsida</taxon>
        <taxon>Araceae</taxon>
        <taxon>Aroideae</taxon>
        <taxon>Colocasieae</taxon>
        <taxon>Colocasia</taxon>
    </lineage>
</organism>
<protein>
    <submittedName>
        <fullName evidence="1">Uncharacterized protein</fullName>
    </submittedName>
</protein>
<dbReference type="Proteomes" id="UP000652761">
    <property type="component" value="Unassembled WGS sequence"/>
</dbReference>
<dbReference type="PANTHER" id="PTHR33144:SF45">
    <property type="entry name" value="TRANSPOSASE TNP1_EN_SPM-LIKE DOMAIN-CONTAINING PROTEIN"/>
    <property type="match status" value="1"/>
</dbReference>
<reference evidence="1" key="1">
    <citation type="submission" date="2017-07" db="EMBL/GenBank/DDBJ databases">
        <title>Taro Niue Genome Assembly and Annotation.</title>
        <authorList>
            <person name="Atibalentja N."/>
            <person name="Keating K."/>
            <person name="Fields C.J."/>
        </authorList>
    </citation>
    <scope>NUCLEOTIDE SEQUENCE</scope>
    <source>
        <strain evidence="1">Niue_2</strain>
        <tissue evidence="1">Leaf</tissue>
    </source>
</reference>
<evidence type="ECO:0000313" key="1">
    <source>
        <dbReference type="EMBL" id="MQM13360.1"/>
    </source>
</evidence>
<gene>
    <name evidence="1" type="ORF">Taro_046285</name>
</gene>
<dbReference type="PANTHER" id="PTHR33144">
    <property type="entry name" value="OS10G0409366 PROTEIN-RELATED"/>
    <property type="match status" value="1"/>
</dbReference>
<dbReference type="EMBL" id="NMUH01005664">
    <property type="protein sequence ID" value="MQM13360.1"/>
    <property type="molecule type" value="Genomic_DNA"/>
</dbReference>
<evidence type="ECO:0000313" key="2">
    <source>
        <dbReference type="Proteomes" id="UP000652761"/>
    </source>
</evidence>
<dbReference type="OrthoDB" id="694021at2759"/>
<sequence length="99" mass="12116">MGDKLQIDCISWRLLPSCNKDDVWDFIQRKFDIPISLCDFVMKDLDQKRRSWKYDLRTKFFTPHQKVQQHFAGLDTRVVEEQWKKLVHIWSLEEFKDNI</sequence>
<accession>A0A843X797</accession>
<name>A0A843X797_COLES</name>
<keyword evidence="2" id="KW-1185">Reference proteome</keyword>
<dbReference type="AlphaFoldDB" id="A0A843X797"/>
<proteinExistence type="predicted"/>